<dbReference type="GO" id="GO:1990281">
    <property type="term" value="C:efflux pump complex"/>
    <property type="evidence" value="ECO:0007669"/>
    <property type="project" value="TreeGrafter"/>
</dbReference>
<dbReference type="Gene3D" id="1.10.287.470">
    <property type="entry name" value="Helix hairpin bin"/>
    <property type="match status" value="1"/>
</dbReference>
<evidence type="ECO:0000256" key="1">
    <source>
        <dbReference type="SAM" id="Coils"/>
    </source>
</evidence>
<evidence type="ECO:0000256" key="2">
    <source>
        <dbReference type="SAM" id="Phobius"/>
    </source>
</evidence>
<feature type="domain" description="YknX-like beta-barrel" evidence="4">
    <location>
        <begin position="243"/>
        <end position="323"/>
    </location>
</feature>
<dbReference type="GO" id="GO:0015562">
    <property type="term" value="F:efflux transmembrane transporter activity"/>
    <property type="evidence" value="ECO:0007669"/>
    <property type="project" value="TreeGrafter"/>
</dbReference>
<dbReference type="AlphaFoldDB" id="A0A0R2CVV8"/>
<keyword evidence="2" id="KW-0812">Transmembrane</keyword>
<proteinExistence type="predicted"/>
<dbReference type="PATRIC" id="fig|1423796.3.peg.2093"/>
<comment type="caution">
    <text evidence="5">The sequence shown here is derived from an EMBL/GenBank/DDBJ whole genome shotgun (WGS) entry which is preliminary data.</text>
</comment>
<dbReference type="PANTHER" id="PTHR30469">
    <property type="entry name" value="MULTIDRUG RESISTANCE PROTEIN MDTA"/>
    <property type="match status" value="1"/>
</dbReference>
<gene>
    <name evidence="5" type="ORF">FC24_GL002064</name>
</gene>
<dbReference type="InterPro" id="IPR058636">
    <property type="entry name" value="Beta-barrel_YknX"/>
</dbReference>
<dbReference type="Proteomes" id="UP000051638">
    <property type="component" value="Unassembled WGS sequence"/>
</dbReference>
<dbReference type="Gene3D" id="2.40.50.100">
    <property type="match status" value="1"/>
</dbReference>
<dbReference type="PANTHER" id="PTHR30469:SF15">
    <property type="entry name" value="HLYD FAMILY OF SECRETION PROTEINS"/>
    <property type="match status" value="1"/>
</dbReference>
<organism evidence="5 6">
    <name type="scientific">Loigolactobacillus rennini DSM 20253</name>
    <dbReference type="NCBI Taxonomy" id="1423796"/>
    <lineage>
        <taxon>Bacteria</taxon>
        <taxon>Bacillati</taxon>
        <taxon>Bacillota</taxon>
        <taxon>Bacilli</taxon>
        <taxon>Lactobacillales</taxon>
        <taxon>Lactobacillaceae</taxon>
        <taxon>Loigolactobacillus</taxon>
    </lineage>
</organism>
<sequence>MCEHDQYELFSCSGALGVEGCQREDIGEMKKKVSKRGWLIVIVLVLLGVIVAVGLVKANKEKATQESHYQTHRVKPDNALLLKGKVAAKDTVSVETGVSSTGTLTAVKVKDGEHVEPGTVLMTFHDDQVQSQIDEANQTIDKTNLAIQNDHQAIASLQKQKSTVSSVSVSDDDNGVAADQLQQAKQTLAADQLTLRQAQESLNRLQEKLNPQVTAKISGTVALDDSQTETGMPNMRIISDDQIIDGEVTEYDYAKLKEQMAVKVLPVSNTARYSGEIVAIARTPQAEKAATSGQDGGNQAATYQFKVKIKPQLTNGFNVQIRVPQNTIHLPAASLIKHGASHYVYVVRHHRAYRRKVVVKKVAGYWQLMGGVKPHTQIIANPDHQLKDGQKVALNAD</sequence>
<evidence type="ECO:0000313" key="5">
    <source>
        <dbReference type="EMBL" id="KRM95664.1"/>
    </source>
</evidence>
<evidence type="ECO:0000259" key="3">
    <source>
        <dbReference type="Pfam" id="PF25989"/>
    </source>
</evidence>
<dbReference type="Pfam" id="PF25989">
    <property type="entry name" value="YknX_C"/>
    <property type="match status" value="1"/>
</dbReference>
<dbReference type="InterPro" id="IPR058637">
    <property type="entry name" value="YknX-like_C"/>
</dbReference>
<dbReference type="STRING" id="1423796.FC24_GL002064"/>
<keyword evidence="2" id="KW-0472">Membrane</keyword>
<dbReference type="EMBL" id="AYYI01000064">
    <property type="protein sequence ID" value="KRM95664.1"/>
    <property type="molecule type" value="Genomic_DNA"/>
</dbReference>
<feature type="domain" description="YknX-like C-terminal permuted SH3-like" evidence="3">
    <location>
        <begin position="328"/>
        <end position="393"/>
    </location>
</feature>
<feature type="transmembrane region" description="Helical" evidence="2">
    <location>
        <begin position="37"/>
        <end position="56"/>
    </location>
</feature>
<keyword evidence="6" id="KW-1185">Reference proteome</keyword>
<reference evidence="5 6" key="1">
    <citation type="journal article" date="2015" name="Genome Announc.">
        <title>Expanding the biotechnology potential of lactobacilli through comparative genomics of 213 strains and associated genera.</title>
        <authorList>
            <person name="Sun Z."/>
            <person name="Harris H.M."/>
            <person name="McCann A."/>
            <person name="Guo C."/>
            <person name="Argimon S."/>
            <person name="Zhang W."/>
            <person name="Yang X."/>
            <person name="Jeffery I.B."/>
            <person name="Cooney J.C."/>
            <person name="Kagawa T.F."/>
            <person name="Liu W."/>
            <person name="Song Y."/>
            <person name="Salvetti E."/>
            <person name="Wrobel A."/>
            <person name="Rasinkangas P."/>
            <person name="Parkhill J."/>
            <person name="Rea M.C."/>
            <person name="O'Sullivan O."/>
            <person name="Ritari J."/>
            <person name="Douillard F.P."/>
            <person name="Paul Ross R."/>
            <person name="Yang R."/>
            <person name="Briner A.E."/>
            <person name="Felis G.E."/>
            <person name="de Vos W.M."/>
            <person name="Barrangou R."/>
            <person name="Klaenhammer T.R."/>
            <person name="Caufield P.W."/>
            <person name="Cui Y."/>
            <person name="Zhang H."/>
            <person name="O'Toole P.W."/>
        </authorList>
    </citation>
    <scope>NUCLEOTIDE SEQUENCE [LARGE SCALE GENOMIC DNA]</scope>
    <source>
        <strain evidence="5 6">DSM 20253</strain>
    </source>
</reference>
<accession>A0A0R2CVV8</accession>
<protein>
    <submittedName>
        <fullName evidence="5">Uncharacterized protein</fullName>
    </submittedName>
</protein>
<name>A0A0R2CVV8_9LACO</name>
<feature type="coiled-coil region" evidence="1">
    <location>
        <begin position="181"/>
        <end position="208"/>
    </location>
</feature>
<keyword evidence="2" id="KW-1133">Transmembrane helix</keyword>
<dbReference type="Gene3D" id="2.40.420.20">
    <property type="match status" value="1"/>
</dbReference>
<dbReference type="Pfam" id="PF25990">
    <property type="entry name" value="Beta-barrel_YknX"/>
    <property type="match status" value="1"/>
</dbReference>
<evidence type="ECO:0000313" key="6">
    <source>
        <dbReference type="Proteomes" id="UP000051638"/>
    </source>
</evidence>
<keyword evidence="1" id="KW-0175">Coiled coil</keyword>
<evidence type="ECO:0000259" key="4">
    <source>
        <dbReference type="Pfam" id="PF25990"/>
    </source>
</evidence>